<keyword evidence="2 5" id="KW-0812">Transmembrane</keyword>
<dbReference type="InterPro" id="IPR011701">
    <property type="entry name" value="MFS"/>
</dbReference>
<evidence type="ECO:0000256" key="2">
    <source>
        <dbReference type="ARBA" id="ARBA00022692"/>
    </source>
</evidence>
<evidence type="ECO:0000256" key="5">
    <source>
        <dbReference type="SAM" id="Phobius"/>
    </source>
</evidence>
<dbReference type="Gene3D" id="1.20.1250.20">
    <property type="entry name" value="MFS general substrate transporter like domains"/>
    <property type="match status" value="1"/>
</dbReference>
<keyword evidence="8" id="KW-1185">Reference proteome</keyword>
<comment type="subcellular location">
    <subcellularLocation>
        <location evidence="1">Membrane</location>
        <topology evidence="1">Multi-pass membrane protein</topology>
    </subcellularLocation>
</comment>
<evidence type="ECO:0000256" key="3">
    <source>
        <dbReference type="ARBA" id="ARBA00022989"/>
    </source>
</evidence>
<dbReference type="Pfam" id="PF07690">
    <property type="entry name" value="MFS_1"/>
    <property type="match status" value="1"/>
</dbReference>
<feature type="transmembrane region" description="Helical" evidence="5">
    <location>
        <begin position="205"/>
        <end position="224"/>
    </location>
</feature>
<dbReference type="PROSITE" id="PS50850">
    <property type="entry name" value="MFS"/>
    <property type="match status" value="1"/>
</dbReference>
<dbReference type="CDD" id="cd17323">
    <property type="entry name" value="MFS_Tpo1_MDR_like"/>
    <property type="match status" value="1"/>
</dbReference>
<evidence type="ECO:0000259" key="6">
    <source>
        <dbReference type="PROSITE" id="PS50850"/>
    </source>
</evidence>
<evidence type="ECO:0000256" key="4">
    <source>
        <dbReference type="ARBA" id="ARBA00023136"/>
    </source>
</evidence>
<evidence type="ECO:0000256" key="1">
    <source>
        <dbReference type="ARBA" id="ARBA00004141"/>
    </source>
</evidence>
<feature type="transmembrane region" description="Helical" evidence="5">
    <location>
        <begin position="308"/>
        <end position="327"/>
    </location>
</feature>
<keyword evidence="3 5" id="KW-1133">Transmembrane helix</keyword>
<feature type="transmembrane region" description="Helical" evidence="5">
    <location>
        <begin position="113"/>
        <end position="132"/>
    </location>
</feature>
<evidence type="ECO:0000313" key="8">
    <source>
        <dbReference type="Proteomes" id="UP001610563"/>
    </source>
</evidence>
<evidence type="ECO:0000313" key="7">
    <source>
        <dbReference type="EMBL" id="KAL2797296.1"/>
    </source>
</evidence>
<feature type="domain" description="Major facilitator superfamily (MFS) profile" evidence="6">
    <location>
        <begin position="75"/>
        <end position="519"/>
    </location>
</feature>
<dbReference type="PANTHER" id="PTHR23502">
    <property type="entry name" value="MAJOR FACILITATOR SUPERFAMILY"/>
    <property type="match status" value="1"/>
</dbReference>
<dbReference type="EMBL" id="JBFTWV010000020">
    <property type="protein sequence ID" value="KAL2797296.1"/>
    <property type="molecule type" value="Genomic_DNA"/>
</dbReference>
<keyword evidence="4 5" id="KW-0472">Membrane</keyword>
<proteinExistence type="predicted"/>
<feature type="transmembrane region" description="Helical" evidence="5">
    <location>
        <begin position="144"/>
        <end position="170"/>
    </location>
</feature>
<dbReference type="InterPro" id="IPR020846">
    <property type="entry name" value="MFS_dom"/>
</dbReference>
<gene>
    <name evidence="7" type="ORF">BJX66DRAFT_348914</name>
</gene>
<protein>
    <submittedName>
        <fullName evidence="7">Major facilitator superfamily domain-containing protein</fullName>
    </submittedName>
</protein>
<feature type="transmembrane region" description="Helical" evidence="5">
    <location>
        <begin position="73"/>
        <end position="93"/>
    </location>
</feature>
<feature type="transmembrane region" description="Helical" evidence="5">
    <location>
        <begin position="236"/>
        <end position="259"/>
    </location>
</feature>
<dbReference type="Proteomes" id="UP001610563">
    <property type="component" value="Unassembled WGS sequence"/>
</dbReference>
<feature type="transmembrane region" description="Helical" evidence="5">
    <location>
        <begin position="176"/>
        <end position="193"/>
    </location>
</feature>
<feature type="transmembrane region" description="Helical" evidence="5">
    <location>
        <begin position="477"/>
        <end position="503"/>
    </location>
</feature>
<feature type="transmembrane region" description="Helical" evidence="5">
    <location>
        <begin position="389"/>
        <end position="411"/>
    </location>
</feature>
<feature type="transmembrane region" description="Helical" evidence="5">
    <location>
        <begin position="449"/>
        <end position="471"/>
    </location>
</feature>
<dbReference type="InterPro" id="IPR036259">
    <property type="entry name" value="MFS_trans_sf"/>
</dbReference>
<accession>A0ABR4GEC4</accession>
<organism evidence="7 8">
    <name type="scientific">Aspergillus keveii</name>
    <dbReference type="NCBI Taxonomy" id="714993"/>
    <lineage>
        <taxon>Eukaryota</taxon>
        <taxon>Fungi</taxon>
        <taxon>Dikarya</taxon>
        <taxon>Ascomycota</taxon>
        <taxon>Pezizomycotina</taxon>
        <taxon>Eurotiomycetes</taxon>
        <taxon>Eurotiomycetidae</taxon>
        <taxon>Eurotiales</taxon>
        <taxon>Aspergillaceae</taxon>
        <taxon>Aspergillus</taxon>
        <taxon>Aspergillus subgen. Nidulantes</taxon>
    </lineage>
</organism>
<reference evidence="7 8" key="1">
    <citation type="submission" date="2024-07" db="EMBL/GenBank/DDBJ databases">
        <title>Section-level genome sequencing and comparative genomics of Aspergillus sections Usti and Cavernicolus.</title>
        <authorList>
            <consortium name="Lawrence Berkeley National Laboratory"/>
            <person name="Nybo J.L."/>
            <person name="Vesth T.C."/>
            <person name="Theobald S."/>
            <person name="Frisvad J.C."/>
            <person name="Larsen T.O."/>
            <person name="Kjaerboelling I."/>
            <person name="Rothschild-Mancinelli K."/>
            <person name="Lyhne E.K."/>
            <person name="Kogle M.E."/>
            <person name="Barry K."/>
            <person name="Clum A."/>
            <person name="Na H."/>
            <person name="Ledsgaard L."/>
            <person name="Lin J."/>
            <person name="Lipzen A."/>
            <person name="Kuo A."/>
            <person name="Riley R."/>
            <person name="Mondo S."/>
            <person name="Labutti K."/>
            <person name="Haridas S."/>
            <person name="Pangalinan J."/>
            <person name="Salamov A.A."/>
            <person name="Simmons B.A."/>
            <person name="Magnuson J.K."/>
            <person name="Chen J."/>
            <person name="Drula E."/>
            <person name="Henrissat B."/>
            <person name="Wiebenga A."/>
            <person name="Lubbers R.J."/>
            <person name="Gomes A.C."/>
            <person name="Makela M.R."/>
            <person name="Stajich J."/>
            <person name="Grigoriev I.V."/>
            <person name="Mortensen U.H."/>
            <person name="De Vries R.P."/>
            <person name="Baker S.E."/>
            <person name="Andersen M.R."/>
        </authorList>
    </citation>
    <scope>NUCLEOTIDE SEQUENCE [LARGE SCALE GENOMIC DNA]</scope>
    <source>
        <strain evidence="7 8">CBS 209.92</strain>
    </source>
</reference>
<comment type="caution">
    <text evidence="7">The sequence shown here is derived from an EMBL/GenBank/DDBJ whole genome shotgun (WGS) entry which is preliminary data.</text>
</comment>
<name>A0ABR4GEC4_9EURO</name>
<sequence>MATHWLRDSFLGQTVHLFYRPSWLAYPEEEKSYGGDEIEENPVQFQDEAATLLYWYSADDEDNPHNWSQSKKAFVLGVIGAYSFVVYMAAAIYTPSEGAFAEEFDVSDAEASLGLSLYVLGYGAGPMFFSPLSEIPRIGRNLPYVVSFVLYCVISIPTALAPSAISFYFLRFLQGFFGSPCLATGGASIADIYSTDVLPHAMATWVLCVFCAPPIGVLVAGFAIPVLGWRFSMWEILIASAPILVLLLLLPETSSATILHRRARRLERRDRSRKYQTKADVLQGDTPFSVVVRESLLIPSKITLLDPAILFLNCYTSLTYGIFYSFFEAFPIVYQDIYGFNLGEMGLAFLAIVVGSIISFAIYNVYYIHHRKHTSETQGHKSAQNPEKVLIPALYACIGPPLALLLFGWASRPSVHWIVPTIGIAIYPACVFVLMQCVFLYVPACYPHYAASVFAATDFTRSAFACGAVMFSRPLYVNLGVGPGCSILAGLTVVCAVGVQVLYRFGEALRGRSRFDEEC</sequence>
<dbReference type="SUPFAM" id="SSF103473">
    <property type="entry name" value="MFS general substrate transporter"/>
    <property type="match status" value="1"/>
</dbReference>
<feature type="transmembrane region" description="Helical" evidence="5">
    <location>
        <begin position="347"/>
        <end position="368"/>
    </location>
</feature>
<feature type="transmembrane region" description="Helical" evidence="5">
    <location>
        <begin position="417"/>
        <end position="442"/>
    </location>
</feature>
<dbReference type="PANTHER" id="PTHR23502:SF23">
    <property type="entry name" value="FLUCONAZOLE RESISTANCE PROTEIN 1"/>
    <property type="match status" value="1"/>
</dbReference>